<sequence>MDVEIIKHHLYKSGFVDNYFVWKHQGEKDVIGEISSDQDLYGVAQPESGYDNPYRQMIFDVAGPNFPQGSSWQSFRNIEPESSHPCEPLIEEDPNPESKNYMICYSVI</sequence>
<dbReference type="EMBL" id="JAIVGD010000018">
    <property type="protein sequence ID" value="KAH0755864.1"/>
    <property type="molecule type" value="Genomic_DNA"/>
</dbReference>
<organism evidence="1 2">
    <name type="scientific">Solanum tuberosum</name>
    <name type="common">Potato</name>
    <dbReference type="NCBI Taxonomy" id="4113"/>
    <lineage>
        <taxon>Eukaryota</taxon>
        <taxon>Viridiplantae</taxon>
        <taxon>Streptophyta</taxon>
        <taxon>Embryophyta</taxon>
        <taxon>Tracheophyta</taxon>
        <taxon>Spermatophyta</taxon>
        <taxon>Magnoliopsida</taxon>
        <taxon>eudicotyledons</taxon>
        <taxon>Gunneridae</taxon>
        <taxon>Pentapetalae</taxon>
        <taxon>asterids</taxon>
        <taxon>lamiids</taxon>
        <taxon>Solanales</taxon>
        <taxon>Solanaceae</taxon>
        <taxon>Solanoideae</taxon>
        <taxon>Solaneae</taxon>
        <taxon>Solanum</taxon>
    </lineage>
</organism>
<evidence type="ECO:0008006" key="3">
    <source>
        <dbReference type="Google" id="ProtNLM"/>
    </source>
</evidence>
<evidence type="ECO:0000313" key="2">
    <source>
        <dbReference type="Proteomes" id="UP000826656"/>
    </source>
</evidence>
<accession>A0ABQ7UVJ7</accession>
<name>A0ABQ7UVJ7_SOLTU</name>
<protein>
    <recommendedName>
        <fullName evidence="3">Transposase-associated domain-containing protein</fullName>
    </recommendedName>
</protein>
<keyword evidence="2" id="KW-1185">Reference proteome</keyword>
<reference evidence="1 2" key="1">
    <citation type="journal article" date="2021" name="bioRxiv">
        <title>Chromosome-scale and haplotype-resolved genome assembly of a tetraploid potato cultivar.</title>
        <authorList>
            <person name="Sun H."/>
            <person name="Jiao W.-B."/>
            <person name="Krause K."/>
            <person name="Campoy J.A."/>
            <person name="Goel M."/>
            <person name="Folz-Donahue K."/>
            <person name="Kukat C."/>
            <person name="Huettel B."/>
            <person name="Schneeberger K."/>
        </authorList>
    </citation>
    <scope>NUCLEOTIDE SEQUENCE [LARGE SCALE GENOMIC DNA]</scope>
    <source>
        <strain evidence="1">SolTubOtavaFocal</strain>
        <tissue evidence="1">Leaves</tissue>
    </source>
</reference>
<dbReference type="Proteomes" id="UP000826656">
    <property type="component" value="Unassembled WGS sequence"/>
</dbReference>
<proteinExistence type="predicted"/>
<comment type="caution">
    <text evidence="1">The sequence shown here is derived from an EMBL/GenBank/DDBJ whole genome shotgun (WGS) entry which is preliminary data.</text>
</comment>
<gene>
    <name evidence="1" type="ORF">KY290_026134</name>
</gene>
<evidence type="ECO:0000313" key="1">
    <source>
        <dbReference type="EMBL" id="KAH0755864.1"/>
    </source>
</evidence>